<dbReference type="InterPro" id="IPR023198">
    <property type="entry name" value="PGP-like_dom2"/>
</dbReference>
<proteinExistence type="inferred from homology"/>
<dbReference type="InterPro" id="IPR036412">
    <property type="entry name" value="HAD-like_sf"/>
</dbReference>
<dbReference type="GO" id="GO:0046872">
    <property type="term" value="F:metal ion binding"/>
    <property type="evidence" value="ECO:0007669"/>
    <property type="project" value="UniProtKB-KW"/>
</dbReference>
<comment type="cofactor">
    <cofactor evidence="1">
        <name>Mg(2+)</name>
        <dbReference type="ChEBI" id="CHEBI:18420"/>
    </cofactor>
</comment>
<dbReference type="InterPro" id="IPR051600">
    <property type="entry name" value="Beta-PGM-like"/>
</dbReference>
<sequence>MTAATTAELRAIVFDMDGLLADTEPISFRSWSTMIARDYDVTITAEDQRWAAVTVGKSGPIVWELIRDHFNLPVELPRELPSLGSRSRAIYHEMLAEGVPPMPGAIALVRACRDAGLRLGVASSSGMEEIRTVLTSLGIIECFDALTSGKEVPRSKPDPAIYLLACSRLGVEPREAVALEDSGPGVAAARAAGLRCLAIPSEITIAHDLSPANASRPSLVGVTPDDLAALPW</sequence>
<organism evidence="6">
    <name type="scientific">uncultured Thermomicrobiales bacterium</name>
    <dbReference type="NCBI Taxonomy" id="1645740"/>
    <lineage>
        <taxon>Bacteria</taxon>
        <taxon>Pseudomonadati</taxon>
        <taxon>Thermomicrobiota</taxon>
        <taxon>Thermomicrobia</taxon>
        <taxon>Thermomicrobiales</taxon>
        <taxon>environmental samples</taxon>
    </lineage>
</organism>
<dbReference type="InterPro" id="IPR023214">
    <property type="entry name" value="HAD_sf"/>
</dbReference>
<dbReference type="Pfam" id="PF00702">
    <property type="entry name" value="Hydrolase"/>
    <property type="match status" value="1"/>
</dbReference>
<evidence type="ECO:0000256" key="4">
    <source>
        <dbReference type="ARBA" id="ARBA00022842"/>
    </source>
</evidence>
<name>A0A6J4VP86_9BACT</name>
<dbReference type="SFLD" id="SFLDS00003">
    <property type="entry name" value="Haloacid_Dehalogenase"/>
    <property type="match status" value="1"/>
</dbReference>
<accession>A0A6J4VP86</accession>
<dbReference type="SFLD" id="SFLDG01129">
    <property type="entry name" value="C1.5:_HAD__Beta-PGM__Phosphata"/>
    <property type="match status" value="1"/>
</dbReference>
<evidence type="ECO:0000256" key="3">
    <source>
        <dbReference type="ARBA" id="ARBA00022723"/>
    </source>
</evidence>
<comment type="similarity">
    <text evidence="2">Belongs to the HAD-like hydrolase superfamily. CbbY/CbbZ/Gph/YieH family.</text>
</comment>
<evidence type="ECO:0000256" key="1">
    <source>
        <dbReference type="ARBA" id="ARBA00001946"/>
    </source>
</evidence>
<keyword evidence="3" id="KW-0479">Metal-binding</keyword>
<dbReference type="AlphaFoldDB" id="A0A6J4VP86"/>
<protein>
    <recommendedName>
        <fullName evidence="7">Beta-phosphoglucomutase</fullName>
    </recommendedName>
</protein>
<keyword evidence="4" id="KW-0460">Magnesium</keyword>
<gene>
    <name evidence="6" type="ORF">AVDCRST_MAG18-3576</name>
</gene>
<dbReference type="SFLD" id="SFLDG01135">
    <property type="entry name" value="C1.5.6:_HAD__Beta-PGM__Phospha"/>
    <property type="match status" value="1"/>
</dbReference>
<evidence type="ECO:0000256" key="2">
    <source>
        <dbReference type="ARBA" id="ARBA00006171"/>
    </source>
</evidence>
<dbReference type="Gene3D" id="1.10.150.240">
    <property type="entry name" value="Putative phosphatase, domain 2"/>
    <property type="match status" value="1"/>
</dbReference>
<dbReference type="Gene3D" id="3.40.50.1000">
    <property type="entry name" value="HAD superfamily/HAD-like"/>
    <property type="match status" value="1"/>
</dbReference>
<evidence type="ECO:0000313" key="6">
    <source>
        <dbReference type="EMBL" id="CAA9584127.1"/>
    </source>
</evidence>
<keyword evidence="5" id="KW-0119">Carbohydrate metabolism</keyword>
<dbReference type="SUPFAM" id="SSF56784">
    <property type="entry name" value="HAD-like"/>
    <property type="match status" value="1"/>
</dbReference>
<dbReference type="InterPro" id="IPR006439">
    <property type="entry name" value="HAD-SF_hydro_IA"/>
</dbReference>
<evidence type="ECO:0008006" key="7">
    <source>
        <dbReference type="Google" id="ProtNLM"/>
    </source>
</evidence>
<dbReference type="NCBIfam" id="TIGR01509">
    <property type="entry name" value="HAD-SF-IA-v3"/>
    <property type="match status" value="1"/>
</dbReference>
<dbReference type="GO" id="GO:0003824">
    <property type="term" value="F:catalytic activity"/>
    <property type="evidence" value="ECO:0007669"/>
    <property type="project" value="UniProtKB-ARBA"/>
</dbReference>
<dbReference type="EMBL" id="CADCWN010000278">
    <property type="protein sequence ID" value="CAA9584127.1"/>
    <property type="molecule type" value="Genomic_DNA"/>
</dbReference>
<dbReference type="PANTHER" id="PTHR46193">
    <property type="entry name" value="6-PHOSPHOGLUCONATE PHOSPHATASE"/>
    <property type="match status" value="1"/>
</dbReference>
<reference evidence="6" key="1">
    <citation type="submission" date="2020-02" db="EMBL/GenBank/DDBJ databases">
        <authorList>
            <person name="Meier V. D."/>
        </authorList>
    </citation>
    <scope>NUCLEOTIDE SEQUENCE</scope>
    <source>
        <strain evidence="6">AVDCRST_MAG18</strain>
    </source>
</reference>
<dbReference type="PANTHER" id="PTHR46193:SF18">
    <property type="entry name" value="HEXITOL PHOSPHATASE B"/>
    <property type="match status" value="1"/>
</dbReference>
<evidence type="ECO:0000256" key="5">
    <source>
        <dbReference type="ARBA" id="ARBA00023277"/>
    </source>
</evidence>
<dbReference type="PRINTS" id="PR00413">
    <property type="entry name" value="HADHALOGNASE"/>
</dbReference>